<comment type="caution">
    <text evidence="1">The sequence shown here is derived from an EMBL/GenBank/DDBJ whole genome shotgun (WGS) entry which is preliminary data.</text>
</comment>
<proteinExistence type="predicted"/>
<protein>
    <submittedName>
        <fullName evidence="1">Uncharacterized protein</fullName>
    </submittedName>
</protein>
<dbReference type="EMBL" id="LAZR01006687">
    <property type="protein sequence ID" value="KKM90320.1"/>
    <property type="molecule type" value="Genomic_DNA"/>
</dbReference>
<sequence>MSVLLVFLDVSFTICFGFSVFELSRAPLLLTPNKTGNLKNQRYHIYRIFAIENNFFNIEEQWSKDYWPSSVGDVDEKHWIAIKDGHVQALNLNIYNLGEIPPSIHFLHELKHLVIINNRLIDVPNSLFPHVIGIITKKYFREGVEANDASVLAILELLTTIYKDESSSLKYN</sequence>
<gene>
    <name evidence="1" type="ORF">LCGC14_1239820</name>
</gene>
<dbReference type="AlphaFoldDB" id="A0A0F9NND4"/>
<organism evidence="1">
    <name type="scientific">marine sediment metagenome</name>
    <dbReference type="NCBI Taxonomy" id="412755"/>
    <lineage>
        <taxon>unclassified sequences</taxon>
        <taxon>metagenomes</taxon>
        <taxon>ecological metagenomes</taxon>
    </lineage>
</organism>
<name>A0A0F9NND4_9ZZZZ</name>
<evidence type="ECO:0000313" key="1">
    <source>
        <dbReference type="EMBL" id="KKM90320.1"/>
    </source>
</evidence>
<accession>A0A0F9NND4</accession>
<reference evidence="1" key="1">
    <citation type="journal article" date="2015" name="Nature">
        <title>Complex archaea that bridge the gap between prokaryotes and eukaryotes.</title>
        <authorList>
            <person name="Spang A."/>
            <person name="Saw J.H."/>
            <person name="Jorgensen S.L."/>
            <person name="Zaremba-Niedzwiedzka K."/>
            <person name="Martijn J."/>
            <person name="Lind A.E."/>
            <person name="van Eijk R."/>
            <person name="Schleper C."/>
            <person name="Guy L."/>
            <person name="Ettema T.J."/>
        </authorList>
    </citation>
    <scope>NUCLEOTIDE SEQUENCE</scope>
</reference>